<dbReference type="EMBL" id="HBKR01012994">
    <property type="protein sequence ID" value="CAE2299575.1"/>
    <property type="molecule type" value="Transcribed_RNA"/>
</dbReference>
<keyword evidence="5" id="KW-0539">Nucleus</keyword>
<keyword evidence="4" id="KW-0647">Proteasome</keyword>
<dbReference type="GO" id="GO:0070628">
    <property type="term" value="F:proteasome binding"/>
    <property type="evidence" value="ECO:0007669"/>
    <property type="project" value="TreeGrafter"/>
</dbReference>
<protein>
    <recommendedName>
        <fullName evidence="10">Pru domain-containing protein</fullName>
    </recommendedName>
</protein>
<dbReference type="Pfam" id="PF04683">
    <property type="entry name" value="Rpn13_ADRM1_Pru"/>
    <property type="match status" value="1"/>
</dbReference>
<dbReference type="InterPro" id="IPR032368">
    <property type="entry name" value="RPN13_DEUBAD"/>
</dbReference>
<evidence type="ECO:0000256" key="4">
    <source>
        <dbReference type="ARBA" id="ARBA00022942"/>
    </source>
</evidence>
<dbReference type="InterPro" id="IPR038108">
    <property type="entry name" value="RPN13_DEUBAD_sf"/>
</dbReference>
<comment type="subcellular location">
    <subcellularLocation>
        <location evidence="2">Cytoplasm</location>
    </subcellularLocation>
    <subcellularLocation>
        <location evidence="1">Nucleus</location>
    </subcellularLocation>
</comment>
<evidence type="ECO:0000259" key="8">
    <source>
        <dbReference type="PROSITE" id="PS51917"/>
    </source>
</evidence>
<dbReference type="InterPro" id="IPR006773">
    <property type="entry name" value="Rpn13/ADRM1"/>
</dbReference>
<proteinExistence type="predicted"/>
<dbReference type="InterPro" id="IPR038633">
    <property type="entry name" value="Rpn13/ADRM1_Pru_sf"/>
</dbReference>
<dbReference type="InterPro" id="IPR044868">
    <property type="entry name" value="Rpn13/ADRM1_Pru"/>
</dbReference>
<evidence type="ECO:0008006" key="10">
    <source>
        <dbReference type="Google" id="ProtNLM"/>
    </source>
</evidence>
<dbReference type="GO" id="GO:0061133">
    <property type="term" value="F:endopeptidase activator activity"/>
    <property type="evidence" value="ECO:0007669"/>
    <property type="project" value="TreeGrafter"/>
</dbReference>
<evidence type="ECO:0000256" key="2">
    <source>
        <dbReference type="ARBA" id="ARBA00004496"/>
    </source>
</evidence>
<evidence type="ECO:0000256" key="3">
    <source>
        <dbReference type="ARBA" id="ARBA00022490"/>
    </source>
</evidence>
<gene>
    <name evidence="9" type="ORF">NAES01612_LOCUS8611</name>
</gene>
<reference evidence="9" key="1">
    <citation type="submission" date="2021-01" db="EMBL/GenBank/DDBJ databases">
        <authorList>
            <person name="Corre E."/>
            <person name="Pelletier E."/>
            <person name="Niang G."/>
            <person name="Scheremetjew M."/>
            <person name="Finn R."/>
            <person name="Kale V."/>
            <person name="Holt S."/>
            <person name="Cochrane G."/>
            <person name="Meng A."/>
            <person name="Brown T."/>
            <person name="Cohen L."/>
        </authorList>
    </citation>
    <scope>NUCLEOTIDE SEQUENCE</scope>
    <source>
        <strain evidence="9">SoJaBio B1-5/56/2</strain>
    </source>
</reference>
<dbReference type="PANTHER" id="PTHR12225">
    <property type="entry name" value="ADHESION REGULATING MOLECULE 1 110 KDA CELL MEMBRANE GLYCOPROTEIN"/>
    <property type="match status" value="1"/>
</dbReference>
<dbReference type="Gene3D" id="2.30.29.70">
    <property type="entry name" value="Proteasomal ubiquitin receptor Rpn13/ADRM1"/>
    <property type="match status" value="1"/>
</dbReference>
<evidence type="ECO:0000259" key="7">
    <source>
        <dbReference type="PROSITE" id="PS51916"/>
    </source>
</evidence>
<evidence type="ECO:0000256" key="1">
    <source>
        <dbReference type="ARBA" id="ARBA00004123"/>
    </source>
</evidence>
<dbReference type="PROSITE" id="PS51916">
    <property type="entry name" value="DEUBAD"/>
    <property type="match status" value="1"/>
</dbReference>
<dbReference type="GO" id="GO:0008541">
    <property type="term" value="C:proteasome regulatory particle, lid subcomplex"/>
    <property type="evidence" value="ECO:0007669"/>
    <property type="project" value="TreeGrafter"/>
</dbReference>
<organism evidence="9">
    <name type="scientific">Paramoeba aestuarina</name>
    <dbReference type="NCBI Taxonomy" id="180227"/>
    <lineage>
        <taxon>Eukaryota</taxon>
        <taxon>Amoebozoa</taxon>
        <taxon>Discosea</taxon>
        <taxon>Flabellinia</taxon>
        <taxon>Dactylopodida</taxon>
        <taxon>Paramoebidae</taxon>
        <taxon>Paramoeba</taxon>
    </lineage>
</organism>
<dbReference type="Pfam" id="PF16550">
    <property type="entry name" value="RPN13_C"/>
    <property type="match status" value="1"/>
</dbReference>
<dbReference type="AlphaFoldDB" id="A0A7S4KMU8"/>
<dbReference type="PROSITE" id="PS51917">
    <property type="entry name" value="PRU"/>
    <property type="match status" value="1"/>
</dbReference>
<dbReference type="Gene3D" id="1.10.2020.20">
    <property type="match status" value="1"/>
</dbReference>
<evidence type="ECO:0000256" key="6">
    <source>
        <dbReference type="SAM" id="MobiDB-lite"/>
    </source>
</evidence>
<name>A0A7S4KMU8_9EUKA</name>
<feature type="domain" description="Pru" evidence="8">
    <location>
        <begin position="3"/>
        <end position="116"/>
    </location>
</feature>
<evidence type="ECO:0000313" key="9">
    <source>
        <dbReference type="EMBL" id="CAE2299575.1"/>
    </source>
</evidence>
<sequence length="300" mass="33204">MASNDEIVLEFNAGRCERDGKKVKPVQDKGVVQIVKEGNNVFFCWKLREASSVDSAHKHQLKGGQFEFRKIGAPTSRVYLLELKDAEKKLMFWMQHTDKAADNQILAKVKEFEAVKAEQSSQATLVSQQQNPTPQQPPQQPPQQLPQQPPQQPSPALQPFGAQQQGAVGANILGSILGDALRSMGVDQEKDQLSLLRVLSHLEDIFPVISDEKVQEELTPHLPPTLQTRTELYQTLSSPQFQEAVNSMEHVIQSGQLMALLGSSGISLEGVSRYGGTTAFLKAIQNQADKDKRQQEEGNS</sequence>
<dbReference type="GO" id="GO:0005634">
    <property type="term" value="C:nucleus"/>
    <property type="evidence" value="ECO:0007669"/>
    <property type="project" value="UniProtKB-SubCell"/>
</dbReference>
<dbReference type="InterPro" id="IPR044867">
    <property type="entry name" value="DEUBAD_dom"/>
</dbReference>
<feature type="compositionally biased region" description="Pro residues" evidence="6">
    <location>
        <begin position="134"/>
        <end position="153"/>
    </location>
</feature>
<accession>A0A7S4KMU8</accession>
<dbReference type="PANTHER" id="PTHR12225:SF0">
    <property type="entry name" value="PROTEASOMAL UBIQUITIN RECEPTOR ADRM1"/>
    <property type="match status" value="1"/>
</dbReference>
<feature type="domain" description="DEUBAD" evidence="7">
    <location>
        <begin position="186"/>
        <end position="294"/>
    </location>
</feature>
<dbReference type="GO" id="GO:0005737">
    <property type="term" value="C:cytoplasm"/>
    <property type="evidence" value="ECO:0007669"/>
    <property type="project" value="UniProtKB-SubCell"/>
</dbReference>
<keyword evidence="3" id="KW-0963">Cytoplasm</keyword>
<evidence type="ECO:0000256" key="5">
    <source>
        <dbReference type="ARBA" id="ARBA00023242"/>
    </source>
</evidence>
<feature type="region of interest" description="Disordered" evidence="6">
    <location>
        <begin position="120"/>
        <end position="160"/>
    </location>
</feature>